<proteinExistence type="predicted"/>
<dbReference type="InterPro" id="IPR036427">
    <property type="entry name" value="Bromodomain-like_sf"/>
</dbReference>
<dbReference type="PANTHER" id="PTHR45926">
    <property type="entry name" value="OSJNBA0053K19.4 PROTEIN"/>
    <property type="match status" value="1"/>
</dbReference>
<dbReference type="Proteomes" id="UP001054902">
    <property type="component" value="Unassembled WGS sequence"/>
</dbReference>
<protein>
    <submittedName>
        <fullName evidence="7">Bromodomain-containing protein 2</fullName>
    </submittedName>
</protein>
<sequence length="225" mass="25864">MGDEEAKRKMSKLINYLMSRQDSAPFREPVDWKNLELFDYPKIVKKPMDLGTVKRKLERNQYENVAECAEDIRLIWTNCKTYNADGSDFYLLAESFSKRFEDRYKKIEAEFDVGGESKKSASPNKSGVSLDVKARFASSLFRLSGMELGHVLQVIDLKCPNALEDPNPSAAEKEGMDDPHCEINIDALDSRTFAELDRYVKEKMLARTTGEALDDEEYIPKKQRR</sequence>
<gene>
    <name evidence="7" type="ORF">CTEN210_11489</name>
</gene>
<keyword evidence="8" id="KW-1185">Reference proteome</keyword>
<evidence type="ECO:0000256" key="3">
    <source>
        <dbReference type="ARBA" id="ARBA00023163"/>
    </source>
</evidence>
<evidence type="ECO:0000313" key="7">
    <source>
        <dbReference type="EMBL" id="GFH55013.1"/>
    </source>
</evidence>
<dbReference type="PROSITE" id="PS51525">
    <property type="entry name" value="NET"/>
    <property type="match status" value="1"/>
</dbReference>
<dbReference type="Pfam" id="PF00439">
    <property type="entry name" value="Bromodomain"/>
    <property type="match status" value="1"/>
</dbReference>
<dbReference type="Gene3D" id="1.20.1270.220">
    <property type="match status" value="1"/>
</dbReference>
<evidence type="ECO:0000256" key="1">
    <source>
        <dbReference type="ARBA" id="ARBA00023015"/>
    </source>
</evidence>
<feature type="domain" description="NET" evidence="6">
    <location>
        <begin position="118"/>
        <end position="211"/>
    </location>
</feature>
<evidence type="ECO:0000256" key="2">
    <source>
        <dbReference type="ARBA" id="ARBA00023117"/>
    </source>
</evidence>
<dbReference type="InterPro" id="IPR038336">
    <property type="entry name" value="NET_sf"/>
</dbReference>
<keyword evidence="1" id="KW-0805">Transcription regulation</keyword>
<dbReference type="InterPro" id="IPR001487">
    <property type="entry name" value="Bromodomain"/>
</dbReference>
<dbReference type="EMBL" id="BLLK01000047">
    <property type="protein sequence ID" value="GFH55013.1"/>
    <property type="molecule type" value="Genomic_DNA"/>
</dbReference>
<dbReference type="InterPro" id="IPR027353">
    <property type="entry name" value="NET_dom"/>
</dbReference>
<evidence type="ECO:0000313" key="8">
    <source>
        <dbReference type="Proteomes" id="UP001054902"/>
    </source>
</evidence>
<accession>A0AAD3CZE9</accession>
<dbReference type="PROSITE" id="PS50014">
    <property type="entry name" value="BROMODOMAIN_2"/>
    <property type="match status" value="1"/>
</dbReference>
<reference evidence="7 8" key="1">
    <citation type="journal article" date="2021" name="Sci. Rep.">
        <title>The genome of the diatom Chaetoceros tenuissimus carries an ancient integrated fragment of an extant virus.</title>
        <authorList>
            <person name="Hongo Y."/>
            <person name="Kimura K."/>
            <person name="Takaki Y."/>
            <person name="Yoshida Y."/>
            <person name="Baba S."/>
            <person name="Kobayashi G."/>
            <person name="Nagasaki K."/>
            <person name="Hano T."/>
            <person name="Tomaru Y."/>
        </authorList>
    </citation>
    <scope>NUCLEOTIDE SEQUENCE [LARGE SCALE GENOMIC DNA]</scope>
    <source>
        <strain evidence="7 8">NIES-3715</strain>
    </source>
</reference>
<evidence type="ECO:0000256" key="4">
    <source>
        <dbReference type="PROSITE-ProRule" id="PRU00035"/>
    </source>
</evidence>
<keyword evidence="3" id="KW-0804">Transcription</keyword>
<keyword evidence="2 4" id="KW-0103">Bromodomain</keyword>
<dbReference type="AlphaFoldDB" id="A0AAD3CZE9"/>
<dbReference type="SMART" id="SM00297">
    <property type="entry name" value="BROMO"/>
    <property type="match status" value="1"/>
</dbReference>
<evidence type="ECO:0000259" key="6">
    <source>
        <dbReference type="PROSITE" id="PS51525"/>
    </source>
</evidence>
<dbReference type="Gene3D" id="1.20.920.10">
    <property type="entry name" value="Bromodomain-like"/>
    <property type="match status" value="1"/>
</dbReference>
<dbReference type="SUPFAM" id="SSF47370">
    <property type="entry name" value="Bromodomain"/>
    <property type="match status" value="1"/>
</dbReference>
<comment type="caution">
    <text evidence="7">The sequence shown here is derived from an EMBL/GenBank/DDBJ whole genome shotgun (WGS) entry which is preliminary data.</text>
</comment>
<feature type="domain" description="Bromo" evidence="5">
    <location>
        <begin position="18"/>
        <end position="90"/>
    </location>
</feature>
<name>A0AAD3CZE9_9STRA</name>
<organism evidence="7 8">
    <name type="scientific">Chaetoceros tenuissimus</name>
    <dbReference type="NCBI Taxonomy" id="426638"/>
    <lineage>
        <taxon>Eukaryota</taxon>
        <taxon>Sar</taxon>
        <taxon>Stramenopiles</taxon>
        <taxon>Ochrophyta</taxon>
        <taxon>Bacillariophyta</taxon>
        <taxon>Coscinodiscophyceae</taxon>
        <taxon>Chaetocerotophycidae</taxon>
        <taxon>Chaetocerotales</taxon>
        <taxon>Chaetocerotaceae</taxon>
        <taxon>Chaetoceros</taxon>
    </lineage>
</organism>
<dbReference type="PRINTS" id="PR00503">
    <property type="entry name" value="BROMODOMAIN"/>
</dbReference>
<dbReference type="Pfam" id="PF17035">
    <property type="entry name" value="BET"/>
    <property type="match status" value="1"/>
</dbReference>
<evidence type="ECO:0000259" key="5">
    <source>
        <dbReference type="PROSITE" id="PS50014"/>
    </source>
</evidence>